<name>A0A098TMZ3_9CYAN</name>
<evidence type="ECO:0000256" key="1">
    <source>
        <dbReference type="SAM" id="Phobius"/>
    </source>
</evidence>
<sequence>MLGREPALPSTTLYVSLAAIKLFAAGFAQIFLDPIVVMQGNFAVFHDLVTLTSWAIHRLESNLCNQFLAIIL</sequence>
<dbReference type="EMBL" id="JJML01000033">
    <property type="protein sequence ID" value="KGF72218.1"/>
    <property type="molecule type" value="Genomic_DNA"/>
</dbReference>
<keyword evidence="1" id="KW-0472">Membrane</keyword>
<keyword evidence="1" id="KW-1133">Transmembrane helix</keyword>
<reference evidence="2 3" key="1">
    <citation type="journal article" date="2014" name="Mol. Ecol.">
        <title>Evolution of Synechococcus.</title>
        <authorList>
            <person name="Dvorak P."/>
            <person name="Casamatta D."/>
            <person name="Hasler P."/>
            <person name="Poulickova A."/>
            <person name="Ondrej V."/>
            <person name="Sanges R."/>
        </authorList>
    </citation>
    <scope>NUCLEOTIDE SEQUENCE [LARGE SCALE GENOMIC DNA]</scope>
    <source>
        <strain evidence="2 3">CAUP A 1101</strain>
    </source>
</reference>
<evidence type="ECO:0000313" key="2">
    <source>
        <dbReference type="EMBL" id="KGF72218.1"/>
    </source>
</evidence>
<protein>
    <submittedName>
        <fullName evidence="2">Uncharacterized protein</fullName>
    </submittedName>
</protein>
<evidence type="ECO:0000313" key="3">
    <source>
        <dbReference type="Proteomes" id="UP000030170"/>
    </source>
</evidence>
<keyword evidence="3" id="KW-1185">Reference proteome</keyword>
<feature type="transmembrane region" description="Helical" evidence="1">
    <location>
        <begin position="12"/>
        <end position="32"/>
    </location>
</feature>
<accession>A0A098TMZ3</accession>
<gene>
    <name evidence="2" type="ORF">DO97_11265</name>
</gene>
<dbReference type="AlphaFoldDB" id="A0A098TMZ3"/>
<dbReference type="Proteomes" id="UP000030170">
    <property type="component" value="Unassembled WGS sequence"/>
</dbReference>
<keyword evidence="1" id="KW-0812">Transmembrane</keyword>
<comment type="caution">
    <text evidence="2">The sequence shown here is derived from an EMBL/GenBank/DDBJ whole genome shotgun (WGS) entry which is preliminary data.</text>
</comment>
<proteinExistence type="predicted"/>
<dbReference type="STRING" id="1497020.DO97_11265"/>
<organism evidence="2 3">
    <name type="scientific">Neosynechococcus sphagnicola sy1</name>
    <dbReference type="NCBI Taxonomy" id="1497020"/>
    <lineage>
        <taxon>Bacteria</taxon>
        <taxon>Bacillati</taxon>
        <taxon>Cyanobacteriota</taxon>
        <taxon>Cyanophyceae</taxon>
        <taxon>Neosynechococcales</taxon>
        <taxon>Neosynechococcaceae</taxon>
        <taxon>Neosynechococcus</taxon>
    </lineage>
</organism>